<reference evidence="2 3" key="1">
    <citation type="submission" date="2012-05" db="EMBL/GenBank/DDBJ databases">
        <title>Recombination and specialization in a pathogen metapopulation.</title>
        <authorList>
            <person name="Gardiner A."/>
            <person name="Kemen E."/>
            <person name="Schultz-Larsen T."/>
            <person name="MacLean D."/>
            <person name="Van Oosterhout C."/>
            <person name="Jones J.D.G."/>
        </authorList>
    </citation>
    <scope>NUCLEOTIDE SEQUENCE [LARGE SCALE GENOMIC DNA]</scope>
    <source>
        <strain evidence="2 3">Ac Nc2</strain>
    </source>
</reference>
<protein>
    <submittedName>
        <fullName evidence="2">Uncharacterized protein</fullName>
    </submittedName>
</protein>
<evidence type="ECO:0000256" key="1">
    <source>
        <dbReference type="SAM" id="MobiDB-lite"/>
    </source>
</evidence>
<proteinExistence type="predicted"/>
<accession>A0A024FVA3</accession>
<organism evidence="2 3">
    <name type="scientific">Albugo candida</name>
    <dbReference type="NCBI Taxonomy" id="65357"/>
    <lineage>
        <taxon>Eukaryota</taxon>
        <taxon>Sar</taxon>
        <taxon>Stramenopiles</taxon>
        <taxon>Oomycota</taxon>
        <taxon>Peronosporomycetes</taxon>
        <taxon>Albuginales</taxon>
        <taxon>Albuginaceae</taxon>
        <taxon>Albugo</taxon>
    </lineage>
</organism>
<keyword evidence="3" id="KW-1185">Reference proteome</keyword>
<evidence type="ECO:0000313" key="2">
    <source>
        <dbReference type="EMBL" id="CCI10579.1"/>
    </source>
</evidence>
<name>A0A024FVA3_9STRA</name>
<sequence length="102" mass="11484">MDQRWETKNTGRASPIEVRTGTKLRRTDIAIFGSLCTASGQQRTKHLIDATDLRKLLAIRSLQIQVAVLEIERSRTRDISRNLTENVGGKEDGSQKVVPMNH</sequence>
<gene>
    <name evidence="2" type="ORF">BN9_108020</name>
</gene>
<feature type="region of interest" description="Disordered" evidence="1">
    <location>
        <begin position="83"/>
        <end position="102"/>
    </location>
</feature>
<dbReference type="AlphaFoldDB" id="A0A024FVA3"/>
<dbReference type="EMBL" id="CAIX01000301">
    <property type="protein sequence ID" value="CCI10579.1"/>
    <property type="molecule type" value="Genomic_DNA"/>
</dbReference>
<evidence type="ECO:0000313" key="3">
    <source>
        <dbReference type="Proteomes" id="UP000053237"/>
    </source>
</evidence>
<dbReference type="Proteomes" id="UP000053237">
    <property type="component" value="Unassembled WGS sequence"/>
</dbReference>
<comment type="caution">
    <text evidence="2">The sequence shown here is derived from an EMBL/GenBank/DDBJ whole genome shotgun (WGS) entry which is preliminary data.</text>
</comment>
<dbReference type="InParanoid" id="A0A024FVA3"/>